<reference evidence="9 10" key="1">
    <citation type="journal article" date="2018" name="Science">
        <title>The opium poppy genome and morphinan production.</title>
        <authorList>
            <person name="Guo L."/>
            <person name="Winzer T."/>
            <person name="Yang X."/>
            <person name="Li Y."/>
            <person name="Ning Z."/>
            <person name="He Z."/>
            <person name="Teodor R."/>
            <person name="Lu Y."/>
            <person name="Bowser T.A."/>
            <person name="Graham I.A."/>
            <person name="Ye K."/>
        </authorList>
    </citation>
    <scope>NUCLEOTIDE SEQUENCE [LARGE SCALE GENOMIC DNA]</scope>
    <source>
        <strain evidence="10">cv. HN1</strain>
        <tissue evidence="9">Leaves</tissue>
    </source>
</reference>
<evidence type="ECO:0000313" key="10">
    <source>
        <dbReference type="Proteomes" id="UP000316621"/>
    </source>
</evidence>
<accession>A0A4Y7I569</accession>
<evidence type="ECO:0000256" key="1">
    <source>
        <dbReference type="ARBA" id="ARBA00004308"/>
    </source>
</evidence>
<dbReference type="AlphaFoldDB" id="A0A4Y7I569"/>
<keyword evidence="10" id="KW-1185">Reference proteome</keyword>
<dbReference type="Pfam" id="PF03552">
    <property type="entry name" value="Cellulose_synt"/>
    <property type="match status" value="1"/>
</dbReference>
<dbReference type="GO" id="GO:0016760">
    <property type="term" value="F:cellulose synthase (UDP-forming) activity"/>
    <property type="evidence" value="ECO:0007669"/>
    <property type="project" value="InterPro"/>
</dbReference>
<proteinExistence type="predicted"/>
<evidence type="ECO:0000256" key="3">
    <source>
        <dbReference type="ARBA" id="ARBA00022679"/>
    </source>
</evidence>
<comment type="subcellular location">
    <subcellularLocation>
        <location evidence="1">Endomembrane system</location>
    </subcellularLocation>
</comment>
<sequence length="232" mass="27241">MQCEGWRSIFCNPKTPAFLGDFPISLNDSLIQVKRWSVGLIEVGFSKYFPFTFGSRNRSLLMGMAYGFYAFWPVWAVPIIIYGLLPQLCLIDDMYLFPKVSDQWFYLYAYLFSATYIQDLIESYYVNDINFKKWWNEQRMWLIRGATCFSFSFIEFTLNQIGISAPDFSLTSKVIDNEQQKRYDQEIFDFGVIFMDGKLEEMSVQLFLSGFVLVPIYEAMVLRKDGGRMPTR</sequence>
<dbReference type="GO" id="GO:0012505">
    <property type="term" value="C:endomembrane system"/>
    <property type="evidence" value="ECO:0007669"/>
    <property type="project" value="UniProtKB-SubCell"/>
</dbReference>
<keyword evidence="7" id="KW-0961">Cell wall biogenesis/degradation</keyword>
<dbReference type="InterPro" id="IPR005150">
    <property type="entry name" value="Cellulose_synth"/>
</dbReference>
<dbReference type="EMBL" id="CM010715">
    <property type="protein sequence ID" value="RZC44073.1"/>
    <property type="molecule type" value="Genomic_DNA"/>
</dbReference>
<keyword evidence="4 8" id="KW-0812">Transmembrane</keyword>
<feature type="transmembrane region" description="Helical" evidence="8">
    <location>
        <begin position="105"/>
        <end position="121"/>
    </location>
</feature>
<protein>
    <submittedName>
        <fullName evidence="9">Uncharacterized protein</fullName>
    </submittedName>
</protein>
<feature type="transmembrane region" description="Helical" evidence="8">
    <location>
        <begin position="204"/>
        <end position="222"/>
    </location>
</feature>
<dbReference type="GO" id="GO:0016020">
    <property type="term" value="C:membrane"/>
    <property type="evidence" value="ECO:0007669"/>
    <property type="project" value="InterPro"/>
</dbReference>
<keyword evidence="2" id="KW-0328">Glycosyltransferase</keyword>
<dbReference type="Proteomes" id="UP000316621">
    <property type="component" value="Chromosome 1"/>
</dbReference>
<feature type="non-terminal residue" evidence="9">
    <location>
        <position position="232"/>
    </location>
</feature>
<evidence type="ECO:0000256" key="7">
    <source>
        <dbReference type="ARBA" id="ARBA00023316"/>
    </source>
</evidence>
<name>A0A4Y7I569_PAPSO</name>
<dbReference type="PANTHER" id="PTHR13301">
    <property type="entry name" value="X-BOX TRANSCRIPTION FACTOR-RELATED"/>
    <property type="match status" value="1"/>
</dbReference>
<keyword evidence="6 8" id="KW-0472">Membrane</keyword>
<dbReference type="GO" id="GO:0071555">
    <property type="term" value="P:cell wall organization"/>
    <property type="evidence" value="ECO:0007669"/>
    <property type="project" value="UniProtKB-KW"/>
</dbReference>
<dbReference type="GO" id="GO:0030244">
    <property type="term" value="P:cellulose biosynthetic process"/>
    <property type="evidence" value="ECO:0007669"/>
    <property type="project" value="InterPro"/>
</dbReference>
<keyword evidence="3" id="KW-0808">Transferase</keyword>
<evidence type="ECO:0000256" key="6">
    <source>
        <dbReference type="ARBA" id="ARBA00023136"/>
    </source>
</evidence>
<gene>
    <name evidence="9" type="ORF">C5167_037022</name>
</gene>
<feature type="transmembrane region" description="Helical" evidence="8">
    <location>
        <begin position="66"/>
        <end position="85"/>
    </location>
</feature>
<dbReference type="OMA" id="MWIGASF"/>
<evidence type="ECO:0000256" key="5">
    <source>
        <dbReference type="ARBA" id="ARBA00022989"/>
    </source>
</evidence>
<feature type="transmembrane region" description="Helical" evidence="8">
    <location>
        <begin position="141"/>
        <end position="163"/>
    </location>
</feature>
<organism evidence="9 10">
    <name type="scientific">Papaver somniferum</name>
    <name type="common">Opium poppy</name>
    <dbReference type="NCBI Taxonomy" id="3469"/>
    <lineage>
        <taxon>Eukaryota</taxon>
        <taxon>Viridiplantae</taxon>
        <taxon>Streptophyta</taxon>
        <taxon>Embryophyta</taxon>
        <taxon>Tracheophyta</taxon>
        <taxon>Spermatophyta</taxon>
        <taxon>Magnoliopsida</taxon>
        <taxon>Ranunculales</taxon>
        <taxon>Papaveraceae</taxon>
        <taxon>Papaveroideae</taxon>
        <taxon>Papaver</taxon>
    </lineage>
</organism>
<keyword evidence="5 8" id="KW-1133">Transmembrane helix</keyword>
<evidence type="ECO:0000256" key="2">
    <source>
        <dbReference type="ARBA" id="ARBA00022676"/>
    </source>
</evidence>
<evidence type="ECO:0000256" key="4">
    <source>
        <dbReference type="ARBA" id="ARBA00022692"/>
    </source>
</evidence>
<evidence type="ECO:0000313" key="9">
    <source>
        <dbReference type="EMBL" id="RZC44073.1"/>
    </source>
</evidence>
<dbReference type="Gramene" id="RZC44073">
    <property type="protein sequence ID" value="RZC44073"/>
    <property type="gene ID" value="C5167_037022"/>
</dbReference>
<evidence type="ECO:0000256" key="8">
    <source>
        <dbReference type="SAM" id="Phobius"/>
    </source>
</evidence>